<feature type="signal peptide" evidence="1">
    <location>
        <begin position="1"/>
        <end position="23"/>
    </location>
</feature>
<evidence type="ECO:0000313" key="3">
    <source>
        <dbReference type="Proteomes" id="UP000250140"/>
    </source>
</evidence>
<feature type="chain" id="PRO_5034652331" evidence="1">
    <location>
        <begin position="24"/>
        <end position="73"/>
    </location>
</feature>
<evidence type="ECO:0000256" key="1">
    <source>
        <dbReference type="SAM" id="SignalP"/>
    </source>
</evidence>
<proteinExistence type="predicted"/>
<dbReference type="AlphaFoldDB" id="A0A8E2F7V0"/>
<dbReference type="Proteomes" id="UP000250140">
    <property type="component" value="Unassembled WGS sequence"/>
</dbReference>
<dbReference type="EMBL" id="KV748933">
    <property type="protein sequence ID" value="OCL12066.1"/>
    <property type="molecule type" value="Genomic_DNA"/>
</dbReference>
<protein>
    <submittedName>
        <fullName evidence="2">Uncharacterized protein</fullName>
    </submittedName>
</protein>
<sequence>MKFSCPILTLPILLLTDTVPGEGERGTHVSAAEEIAVFYSDTFHGTRGHFNGTRLEFPRPEGTYYLAFYYDDY</sequence>
<evidence type="ECO:0000313" key="2">
    <source>
        <dbReference type="EMBL" id="OCL12066.1"/>
    </source>
</evidence>
<keyword evidence="1" id="KW-0732">Signal</keyword>
<name>A0A8E2F7V0_9PEZI</name>
<reference evidence="2 3" key="1">
    <citation type="journal article" date="2016" name="Nat. Commun.">
        <title>Ectomycorrhizal ecology is imprinted in the genome of the dominant symbiotic fungus Cenococcum geophilum.</title>
        <authorList>
            <consortium name="DOE Joint Genome Institute"/>
            <person name="Peter M."/>
            <person name="Kohler A."/>
            <person name="Ohm R.A."/>
            <person name="Kuo A."/>
            <person name="Krutzmann J."/>
            <person name="Morin E."/>
            <person name="Arend M."/>
            <person name="Barry K.W."/>
            <person name="Binder M."/>
            <person name="Choi C."/>
            <person name="Clum A."/>
            <person name="Copeland A."/>
            <person name="Grisel N."/>
            <person name="Haridas S."/>
            <person name="Kipfer T."/>
            <person name="LaButti K."/>
            <person name="Lindquist E."/>
            <person name="Lipzen A."/>
            <person name="Maire R."/>
            <person name="Meier B."/>
            <person name="Mihaltcheva S."/>
            <person name="Molinier V."/>
            <person name="Murat C."/>
            <person name="Poggeler S."/>
            <person name="Quandt C.A."/>
            <person name="Sperisen C."/>
            <person name="Tritt A."/>
            <person name="Tisserant E."/>
            <person name="Crous P.W."/>
            <person name="Henrissat B."/>
            <person name="Nehls U."/>
            <person name="Egli S."/>
            <person name="Spatafora J.W."/>
            <person name="Grigoriev I.V."/>
            <person name="Martin F.M."/>
        </authorList>
    </citation>
    <scope>NUCLEOTIDE SEQUENCE [LARGE SCALE GENOMIC DNA]</scope>
    <source>
        <strain evidence="2 3">CBS 207.34</strain>
    </source>
</reference>
<gene>
    <name evidence="2" type="ORF">AOQ84DRAFT_228307</name>
</gene>
<keyword evidence="3" id="KW-1185">Reference proteome</keyword>
<accession>A0A8E2F7V0</accession>
<organism evidence="2 3">
    <name type="scientific">Glonium stellatum</name>
    <dbReference type="NCBI Taxonomy" id="574774"/>
    <lineage>
        <taxon>Eukaryota</taxon>
        <taxon>Fungi</taxon>
        <taxon>Dikarya</taxon>
        <taxon>Ascomycota</taxon>
        <taxon>Pezizomycotina</taxon>
        <taxon>Dothideomycetes</taxon>
        <taxon>Pleosporomycetidae</taxon>
        <taxon>Gloniales</taxon>
        <taxon>Gloniaceae</taxon>
        <taxon>Glonium</taxon>
    </lineage>
</organism>